<reference evidence="5" key="1">
    <citation type="submission" date="2025-08" db="UniProtKB">
        <authorList>
            <consortium name="RefSeq"/>
        </authorList>
    </citation>
    <scope>IDENTIFICATION</scope>
</reference>
<dbReference type="Proteomes" id="UP001515500">
    <property type="component" value="Chromosome 17"/>
</dbReference>
<dbReference type="FunFam" id="1.25.40.10:FF:000334">
    <property type="entry name" value="Pentatricopeptide repeat-containing protein"/>
    <property type="match status" value="1"/>
</dbReference>
<keyword evidence="1" id="KW-0677">Repeat</keyword>
<evidence type="ECO:0000256" key="1">
    <source>
        <dbReference type="ARBA" id="ARBA00022737"/>
    </source>
</evidence>
<dbReference type="RefSeq" id="XP_039142861.1">
    <property type="nucleotide sequence ID" value="XM_039286927.1"/>
</dbReference>
<evidence type="ECO:0000256" key="2">
    <source>
        <dbReference type="ARBA" id="ARBA00061659"/>
    </source>
</evidence>
<dbReference type="PROSITE" id="PS51375">
    <property type="entry name" value="PPR"/>
    <property type="match status" value="4"/>
</dbReference>
<accession>A0AB40CVN7</accession>
<dbReference type="NCBIfam" id="TIGR00756">
    <property type="entry name" value="PPR"/>
    <property type="match status" value="6"/>
</dbReference>
<dbReference type="PANTHER" id="PTHR47926">
    <property type="entry name" value="PENTATRICOPEPTIDE REPEAT-CONTAINING PROTEIN"/>
    <property type="match status" value="1"/>
</dbReference>
<gene>
    <name evidence="5" type="primary">LOC120280179</name>
</gene>
<protein>
    <submittedName>
        <fullName evidence="5">Pentatricopeptide repeat-containing protein At5g66520-like</fullName>
    </submittedName>
</protein>
<dbReference type="GeneID" id="120280179"/>
<dbReference type="InterPro" id="IPR046848">
    <property type="entry name" value="E_motif"/>
</dbReference>
<evidence type="ECO:0000313" key="5">
    <source>
        <dbReference type="RefSeq" id="XP_039142861.1"/>
    </source>
</evidence>
<feature type="repeat" description="PPR" evidence="3">
    <location>
        <begin position="220"/>
        <end position="254"/>
    </location>
</feature>
<evidence type="ECO:0000313" key="4">
    <source>
        <dbReference type="Proteomes" id="UP001515500"/>
    </source>
</evidence>
<dbReference type="GO" id="GO:0003723">
    <property type="term" value="F:RNA binding"/>
    <property type="evidence" value="ECO:0007669"/>
    <property type="project" value="InterPro"/>
</dbReference>
<dbReference type="GO" id="GO:0009451">
    <property type="term" value="P:RNA modification"/>
    <property type="evidence" value="ECO:0007669"/>
    <property type="project" value="InterPro"/>
</dbReference>
<organism evidence="4 5">
    <name type="scientific">Dioscorea cayennensis subsp. rotundata</name>
    <name type="common">White Guinea yam</name>
    <name type="synonym">Dioscorea rotundata</name>
    <dbReference type="NCBI Taxonomy" id="55577"/>
    <lineage>
        <taxon>Eukaryota</taxon>
        <taxon>Viridiplantae</taxon>
        <taxon>Streptophyta</taxon>
        <taxon>Embryophyta</taxon>
        <taxon>Tracheophyta</taxon>
        <taxon>Spermatophyta</taxon>
        <taxon>Magnoliopsida</taxon>
        <taxon>Liliopsida</taxon>
        <taxon>Dioscoreales</taxon>
        <taxon>Dioscoreaceae</taxon>
        <taxon>Dioscorea</taxon>
    </lineage>
</organism>
<dbReference type="Pfam" id="PF13041">
    <property type="entry name" value="PPR_2"/>
    <property type="match status" value="1"/>
</dbReference>
<keyword evidence="4" id="KW-1185">Reference proteome</keyword>
<evidence type="ECO:0000256" key="3">
    <source>
        <dbReference type="PROSITE-ProRule" id="PRU00708"/>
    </source>
</evidence>
<name>A0AB40CVN7_DIOCR</name>
<dbReference type="Pfam" id="PF01535">
    <property type="entry name" value="PPR"/>
    <property type="match status" value="5"/>
</dbReference>
<dbReference type="InterPro" id="IPR002885">
    <property type="entry name" value="PPR_rpt"/>
</dbReference>
<feature type="repeat" description="PPR" evidence="3">
    <location>
        <begin position="322"/>
        <end position="356"/>
    </location>
</feature>
<dbReference type="Gene3D" id="1.25.40.10">
    <property type="entry name" value="Tetratricopeptide repeat domain"/>
    <property type="match status" value="3"/>
</dbReference>
<dbReference type="Pfam" id="PF20431">
    <property type="entry name" value="E_motif"/>
    <property type="match status" value="1"/>
</dbReference>
<comment type="similarity">
    <text evidence="2">Belongs to the PPR family. PCMP-E subfamily.</text>
</comment>
<proteinExistence type="inferred from homology"/>
<sequence length="533" mass="58519">MAAGGSLAGKLGFLLHQSLSHSFAAATLTISDLKPIHAAIITSGLSTDHFTISRLIAYCAVSNSGDLFSYGQCLFSATPNPSLFTFNSMIRGFSLSSDPIQSIHLYTRMLRTGISPDNFTFPFLIRSCSSSPSSFLGRGFKDMGAAQKVFDESPCTLDVVSWTTMITGHSNCGQMDRARWFFDRMPSRNLISWNAMIAGYARSGSVIHARCLFDEMPERDVMSWSSLVSGFSQRGLCNEALAVFDKMILNGFTPNEATLVSAASACAQLRDLDRGRRLHCCALDRELRKMSVILGTALVDMYGKCGSIEDAYKVFREMSARNVYSWNSMITGLALNGSGKQALTLFWKMKLAGLQPNAITFIGVLSACSHAGLVDEGEMLFDMMTRVYGIRPIEEHYGCMVDLLSRAGLLQEAVDFVANMPVEPHPGLWGALAGACRIHDNVELGVEVGKRLIELEPHHGGRYVLLSNLYAAARRWDDMEIVRSLLKERRVVKVPGNSAVEMKPLLLSDHMTVNMLKLIEGDESVASNMEHGT</sequence>
<feature type="repeat" description="PPR" evidence="3">
    <location>
        <begin position="158"/>
        <end position="192"/>
    </location>
</feature>
<dbReference type="FunFam" id="1.25.40.10:FF:000125">
    <property type="entry name" value="Pentatricopeptide repeat-containing protein"/>
    <property type="match status" value="1"/>
</dbReference>
<dbReference type="AlphaFoldDB" id="A0AB40CVN7"/>
<dbReference type="PANTHER" id="PTHR47926:SF463">
    <property type="entry name" value="PENTATRICOPEPTIDE REPEAT-CONTAINING PROTEIN"/>
    <property type="match status" value="1"/>
</dbReference>
<dbReference type="InterPro" id="IPR046960">
    <property type="entry name" value="PPR_At4g14850-like_plant"/>
</dbReference>
<dbReference type="InterPro" id="IPR011990">
    <property type="entry name" value="TPR-like_helical_dom_sf"/>
</dbReference>
<feature type="repeat" description="PPR" evidence="3">
    <location>
        <begin position="82"/>
        <end position="116"/>
    </location>
</feature>
<dbReference type="GO" id="GO:0048731">
    <property type="term" value="P:system development"/>
    <property type="evidence" value="ECO:0007669"/>
    <property type="project" value="UniProtKB-ARBA"/>
</dbReference>